<keyword evidence="5" id="KW-1003">Cell membrane</keyword>
<protein>
    <recommendedName>
        <fullName evidence="20">Non-specific serine/threonine protein kinase</fullName>
    </recommendedName>
</protein>
<dbReference type="GO" id="GO:0008360">
    <property type="term" value="P:regulation of cell shape"/>
    <property type="evidence" value="ECO:0007669"/>
    <property type="project" value="UniProtKB-KW"/>
</dbReference>
<feature type="region of interest" description="Disordered" evidence="14">
    <location>
        <begin position="467"/>
        <end position="519"/>
    </location>
</feature>
<evidence type="ECO:0000256" key="13">
    <source>
        <dbReference type="ARBA" id="ARBA00023288"/>
    </source>
</evidence>
<comment type="subcellular location">
    <subcellularLocation>
        <location evidence="2">Cell membrane</location>
        <topology evidence="2">Lipid-anchor</topology>
    </subcellularLocation>
    <subcellularLocation>
        <location evidence="3">Cytoplasm</location>
        <location evidence="3">Cytoskeleton</location>
    </subcellularLocation>
    <subcellularLocation>
        <location evidence="1">Nucleus</location>
    </subcellularLocation>
</comment>
<dbReference type="PRINTS" id="PR01218">
    <property type="entry name" value="PSTLEXTENSIN"/>
</dbReference>
<name>A0AB34JZL0_PRYPA</name>
<evidence type="ECO:0008006" key="20">
    <source>
        <dbReference type="Google" id="ProtNLM"/>
    </source>
</evidence>
<comment type="similarity">
    <text evidence="4">Belongs to the CDC42SE/SPEC family.</text>
</comment>
<evidence type="ECO:0000256" key="12">
    <source>
        <dbReference type="ARBA" id="ARBA00023242"/>
    </source>
</evidence>
<dbReference type="EMBL" id="JBGBPQ010000003">
    <property type="protein sequence ID" value="KAL1526331.1"/>
    <property type="molecule type" value="Genomic_DNA"/>
</dbReference>
<evidence type="ECO:0000256" key="2">
    <source>
        <dbReference type="ARBA" id="ARBA00004193"/>
    </source>
</evidence>
<feature type="compositionally biased region" description="Basic and acidic residues" evidence="14">
    <location>
        <begin position="495"/>
        <end position="506"/>
    </location>
</feature>
<dbReference type="AlphaFoldDB" id="A0AB34JZL0"/>
<dbReference type="Pfam" id="PF00786">
    <property type="entry name" value="PBD"/>
    <property type="match status" value="1"/>
</dbReference>
<feature type="compositionally biased region" description="Acidic residues" evidence="14">
    <location>
        <begin position="507"/>
        <end position="519"/>
    </location>
</feature>
<keyword evidence="19" id="KW-1185">Reference proteome</keyword>
<evidence type="ECO:0000256" key="11">
    <source>
        <dbReference type="ARBA" id="ARBA00023212"/>
    </source>
</evidence>
<evidence type="ECO:0000256" key="7">
    <source>
        <dbReference type="ARBA" id="ARBA00022737"/>
    </source>
</evidence>
<feature type="domain" description="WH1" evidence="16">
    <location>
        <begin position="8"/>
        <end position="125"/>
    </location>
</feature>
<dbReference type="GO" id="GO:0031267">
    <property type="term" value="F:small GTPase binding"/>
    <property type="evidence" value="ECO:0007669"/>
    <property type="project" value="InterPro"/>
</dbReference>
<dbReference type="InterPro" id="IPR011993">
    <property type="entry name" value="PH-like_dom_sf"/>
</dbReference>
<dbReference type="SUPFAM" id="SSF50729">
    <property type="entry name" value="PH domain-like"/>
    <property type="match status" value="1"/>
</dbReference>
<feature type="domain" description="CRIB" evidence="15">
    <location>
        <begin position="163"/>
        <end position="176"/>
    </location>
</feature>
<comment type="caution">
    <text evidence="18">The sequence shown here is derived from an EMBL/GenBank/DDBJ whole genome shotgun (WGS) entry which is preliminary data.</text>
</comment>
<evidence type="ECO:0000256" key="3">
    <source>
        <dbReference type="ARBA" id="ARBA00004245"/>
    </source>
</evidence>
<dbReference type="Gene3D" id="2.30.29.30">
    <property type="entry name" value="Pleckstrin-homology domain (PH domain)/Phosphotyrosine-binding domain (PTB)"/>
    <property type="match status" value="1"/>
</dbReference>
<evidence type="ECO:0000256" key="8">
    <source>
        <dbReference type="ARBA" id="ARBA00022960"/>
    </source>
</evidence>
<dbReference type="SMART" id="SM00246">
    <property type="entry name" value="WH2"/>
    <property type="match status" value="2"/>
</dbReference>
<dbReference type="Gene3D" id="6.10.280.150">
    <property type="match status" value="1"/>
</dbReference>
<evidence type="ECO:0000259" key="16">
    <source>
        <dbReference type="PROSITE" id="PS50229"/>
    </source>
</evidence>
<evidence type="ECO:0000256" key="4">
    <source>
        <dbReference type="ARBA" id="ARBA00005720"/>
    </source>
</evidence>
<evidence type="ECO:0000256" key="6">
    <source>
        <dbReference type="ARBA" id="ARBA00022490"/>
    </source>
</evidence>
<feature type="region of interest" description="Disordered" evidence="14">
    <location>
        <begin position="220"/>
        <end position="427"/>
    </location>
</feature>
<dbReference type="SMART" id="SM00285">
    <property type="entry name" value="PBD"/>
    <property type="match status" value="1"/>
</dbReference>
<evidence type="ECO:0000313" key="18">
    <source>
        <dbReference type="EMBL" id="KAL1526331.1"/>
    </source>
</evidence>
<evidence type="ECO:0000256" key="10">
    <source>
        <dbReference type="ARBA" id="ARBA00023139"/>
    </source>
</evidence>
<evidence type="ECO:0000256" key="1">
    <source>
        <dbReference type="ARBA" id="ARBA00004123"/>
    </source>
</evidence>
<keyword evidence="9" id="KW-0472">Membrane</keyword>
<evidence type="ECO:0000256" key="14">
    <source>
        <dbReference type="SAM" id="MobiDB-lite"/>
    </source>
</evidence>
<keyword evidence="6" id="KW-0963">Cytoplasm</keyword>
<dbReference type="InterPro" id="IPR003882">
    <property type="entry name" value="Pistil_extensin"/>
</dbReference>
<dbReference type="InterPro" id="IPR000095">
    <property type="entry name" value="CRIB_dom"/>
</dbReference>
<dbReference type="InterPro" id="IPR036936">
    <property type="entry name" value="CRIB_dom_sf"/>
</dbReference>
<dbReference type="Pfam" id="PF02205">
    <property type="entry name" value="WH2"/>
    <property type="match status" value="2"/>
</dbReference>
<feature type="compositionally biased region" description="Pro residues" evidence="14">
    <location>
        <begin position="262"/>
        <end position="360"/>
    </location>
</feature>
<feature type="region of interest" description="Disordered" evidence="14">
    <location>
        <begin position="122"/>
        <end position="156"/>
    </location>
</feature>
<proteinExistence type="inferred from homology"/>
<dbReference type="PANTHER" id="PTHR13502">
    <property type="entry name" value="CDC42 SMALL EFFECTOR PROTEIN HOMOLOG"/>
    <property type="match status" value="1"/>
</dbReference>
<dbReference type="GO" id="GO:0005856">
    <property type="term" value="C:cytoskeleton"/>
    <property type="evidence" value="ECO:0007669"/>
    <property type="project" value="UniProtKB-SubCell"/>
</dbReference>
<accession>A0AB34JZL0</accession>
<dbReference type="PANTHER" id="PTHR13502:SF9">
    <property type="entry name" value="CRIB DOMAIN-CONTAINING PROTEIN"/>
    <property type="match status" value="1"/>
</dbReference>
<evidence type="ECO:0000259" key="17">
    <source>
        <dbReference type="PROSITE" id="PS51082"/>
    </source>
</evidence>
<dbReference type="PROSITE" id="PS51082">
    <property type="entry name" value="WH2"/>
    <property type="match status" value="2"/>
</dbReference>
<dbReference type="PROSITE" id="PS50108">
    <property type="entry name" value="CRIB"/>
    <property type="match status" value="1"/>
</dbReference>
<evidence type="ECO:0000313" key="19">
    <source>
        <dbReference type="Proteomes" id="UP001515480"/>
    </source>
</evidence>
<dbReference type="Proteomes" id="UP001515480">
    <property type="component" value="Unassembled WGS sequence"/>
</dbReference>
<dbReference type="Gene3D" id="3.90.810.10">
    <property type="entry name" value="CRIB domain"/>
    <property type="match status" value="1"/>
</dbReference>
<feature type="region of interest" description="Disordered" evidence="14">
    <location>
        <begin position="434"/>
        <end position="453"/>
    </location>
</feature>
<evidence type="ECO:0000259" key="15">
    <source>
        <dbReference type="PROSITE" id="PS50108"/>
    </source>
</evidence>
<dbReference type="GO" id="GO:0005886">
    <property type="term" value="C:plasma membrane"/>
    <property type="evidence" value="ECO:0007669"/>
    <property type="project" value="UniProtKB-SubCell"/>
</dbReference>
<feature type="compositionally biased region" description="Pro residues" evidence="14">
    <location>
        <begin position="244"/>
        <end position="253"/>
    </location>
</feature>
<dbReference type="PROSITE" id="PS50229">
    <property type="entry name" value="WH1"/>
    <property type="match status" value="1"/>
</dbReference>
<dbReference type="CDD" id="cd00132">
    <property type="entry name" value="CRIB"/>
    <property type="match status" value="1"/>
</dbReference>
<keyword evidence="7" id="KW-0677">Repeat</keyword>
<dbReference type="GO" id="GO:0005634">
    <property type="term" value="C:nucleus"/>
    <property type="evidence" value="ECO:0007669"/>
    <property type="project" value="UniProtKB-SubCell"/>
</dbReference>
<keyword evidence="12" id="KW-0539">Nucleus</keyword>
<feature type="domain" description="WH2" evidence="17">
    <location>
        <begin position="419"/>
        <end position="437"/>
    </location>
</feature>
<keyword evidence="8" id="KW-0133">Cell shape</keyword>
<organism evidence="18 19">
    <name type="scientific">Prymnesium parvum</name>
    <name type="common">Toxic golden alga</name>
    <dbReference type="NCBI Taxonomy" id="97485"/>
    <lineage>
        <taxon>Eukaryota</taxon>
        <taxon>Haptista</taxon>
        <taxon>Haptophyta</taxon>
        <taxon>Prymnesiophyceae</taxon>
        <taxon>Prymnesiales</taxon>
        <taxon>Prymnesiaceae</taxon>
        <taxon>Prymnesium</taxon>
    </lineage>
</organism>
<dbReference type="GO" id="GO:0003779">
    <property type="term" value="F:actin binding"/>
    <property type="evidence" value="ECO:0007669"/>
    <property type="project" value="InterPro"/>
</dbReference>
<feature type="compositionally biased region" description="Pro residues" evidence="14">
    <location>
        <begin position="367"/>
        <end position="413"/>
    </location>
</feature>
<keyword evidence="13" id="KW-0449">Lipoprotein</keyword>
<keyword evidence="10" id="KW-0564">Palmitate</keyword>
<dbReference type="InterPro" id="IPR000697">
    <property type="entry name" value="WH1/EVH1_dom"/>
</dbReference>
<gene>
    <name evidence="18" type="ORF">AB1Y20_015045</name>
</gene>
<feature type="domain" description="WH2" evidence="17">
    <location>
        <begin position="450"/>
        <end position="468"/>
    </location>
</feature>
<dbReference type="GO" id="GO:0035023">
    <property type="term" value="P:regulation of Rho protein signal transduction"/>
    <property type="evidence" value="ECO:0007669"/>
    <property type="project" value="InterPro"/>
</dbReference>
<sequence>MDDSVLKAAIGDMIILEKGVVMMYRAEKSSWVQPPGGGLGMLVWCTDMSDNSQYFKLLRLGDGREILSEELYEDFEKNYHCKVTSRGTHRFHTMEFENYIAGVCFDDDSNAKEFEAKIPIMSPKSKPGAAPAKSQRKGLFSTEKKEKKKKEALQQTERPEMVISGPTDFKHVAHVGWDEQQGFQVQDLPAEWKVLFKKAGVKKKDLTDKDTARMIVETITEKMSDQEMAQMPALPGVTDRPRPKPPPAPPPRTAPVAAPQPHAQPTPPPRTAPAAPGPTRPAPPPPPPKAQPRPPPTPPAVPSPPPPVPPALPAAARPPAPPAVPTPPAPPPVPPAAPRPTPPVPPAVPSAPPPLPPVAPPAMDHAPPTPPPLAPPPLAPPPLAPPPLAPPPLAPPPLAPAAPPPPAPPPPAAPGAGDARGAMLAAIQGGGTALKKVERTEAPAAPAAGGRDGLLAEISQGGFKLKKAADRQLAQREEPQQSNTGVNDVAAALAERLKERNKKMNQDSDEDSDDDDWDD</sequence>
<evidence type="ECO:0000256" key="9">
    <source>
        <dbReference type="ARBA" id="ARBA00023136"/>
    </source>
</evidence>
<evidence type="ECO:0000256" key="5">
    <source>
        <dbReference type="ARBA" id="ARBA00022475"/>
    </source>
</evidence>
<dbReference type="InterPro" id="IPR039056">
    <property type="entry name" value="SPEC"/>
</dbReference>
<dbReference type="InterPro" id="IPR003124">
    <property type="entry name" value="WH2_dom"/>
</dbReference>
<feature type="compositionally biased region" description="Basic and acidic residues" evidence="14">
    <location>
        <begin position="467"/>
        <end position="479"/>
    </location>
</feature>
<feature type="compositionally biased region" description="Basic and acidic residues" evidence="14">
    <location>
        <begin position="142"/>
        <end position="156"/>
    </location>
</feature>
<reference evidence="18 19" key="1">
    <citation type="journal article" date="2024" name="Science">
        <title>Giant polyketide synthase enzymes in the biosynthesis of giant marine polyether toxins.</title>
        <authorList>
            <person name="Fallon T.R."/>
            <person name="Shende V.V."/>
            <person name="Wierzbicki I.H."/>
            <person name="Pendleton A.L."/>
            <person name="Watervoot N.F."/>
            <person name="Auber R.P."/>
            <person name="Gonzalez D.J."/>
            <person name="Wisecaver J.H."/>
            <person name="Moore B.S."/>
        </authorList>
    </citation>
    <scope>NUCLEOTIDE SEQUENCE [LARGE SCALE GENOMIC DNA]</scope>
    <source>
        <strain evidence="18 19">12B1</strain>
    </source>
</reference>
<keyword evidence="11" id="KW-0206">Cytoskeleton</keyword>